<dbReference type="Proteomes" id="UP000676649">
    <property type="component" value="Chromosome"/>
</dbReference>
<dbReference type="PANTHER" id="PTHR42852:SF18">
    <property type="entry name" value="CHROMOSOME UNDETERMINED SCAFFOLD_47, WHOLE GENOME SHOTGUN SEQUENCE"/>
    <property type="match status" value="1"/>
</dbReference>
<dbReference type="EMBL" id="CP073754">
    <property type="protein sequence ID" value="QWF69543.1"/>
    <property type="molecule type" value="Genomic_DNA"/>
</dbReference>
<dbReference type="CDD" id="cd02966">
    <property type="entry name" value="TlpA_like_family"/>
    <property type="match status" value="1"/>
</dbReference>
<evidence type="ECO:0000259" key="2">
    <source>
        <dbReference type="PROSITE" id="PS51352"/>
    </source>
</evidence>
<dbReference type="Gene3D" id="3.40.30.10">
    <property type="entry name" value="Glutaredoxin"/>
    <property type="match status" value="1"/>
</dbReference>
<feature type="chain" id="PRO_5037930183" evidence="1">
    <location>
        <begin position="23"/>
        <end position="169"/>
    </location>
</feature>
<evidence type="ECO:0000313" key="3">
    <source>
        <dbReference type="EMBL" id="QWF69543.1"/>
    </source>
</evidence>
<name>A0A975R8T1_9GAMM</name>
<evidence type="ECO:0000256" key="1">
    <source>
        <dbReference type="SAM" id="SignalP"/>
    </source>
</evidence>
<dbReference type="InterPro" id="IPR013740">
    <property type="entry name" value="Redoxin"/>
</dbReference>
<dbReference type="RefSeq" id="WP_215579716.1">
    <property type="nucleotide sequence ID" value="NZ_CP073754.1"/>
</dbReference>
<dbReference type="PANTHER" id="PTHR42852">
    <property type="entry name" value="THIOL:DISULFIDE INTERCHANGE PROTEIN DSBE"/>
    <property type="match status" value="1"/>
</dbReference>
<feature type="signal peptide" evidence="1">
    <location>
        <begin position="1"/>
        <end position="22"/>
    </location>
</feature>
<keyword evidence="1" id="KW-0732">Signal</keyword>
<sequence>MTYRLALLCAVLGFGCVSAVFADAEVPRPAPHCAFSSLDQADHYDLQSFKGKVVYVDFWASWCGPCVQSFPYMNMLDRDLKAQGLQVLGVNMDENPADALAFLKSRPAAFIVALDAAAQCAQDFGVKTMPTSFLLDRNGQIRAVHNGFRAGEAKEFRADVERLLLEPAN</sequence>
<reference evidence="3" key="1">
    <citation type="submission" date="2021-04" db="EMBL/GenBank/DDBJ databases">
        <title>Draft genome sequence data of methanotrophic Methylovulum sp. strain S1L and Methylomonas sp. strain S2AM isolated from boreal lake water columns.</title>
        <authorList>
            <person name="Rissanen A.J."/>
            <person name="Mangayil R."/>
            <person name="Svenning M.M."/>
            <person name="Khanongnuch R."/>
        </authorList>
    </citation>
    <scope>NUCLEOTIDE SEQUENCE</scope>
    <source>
        <strain evidence="3">S2AM</strain>
    </source>
</reference>
<dbReference type="PROSITE" id="PS51352">
    <property type="entry name" value="THIOREDOXIN_2"/>
    <property type="match status" value="1"/>
</dbReference>
<dbReference type="InterPro" id="IPR013766">
    <property type="entry name" value="Thioredoxin_domain"/>
</dbReference>
<dbReference type="GO" id="GO:0016491">
    <property type="term" value="F:oxidoreductase activity"/>
    <property type="evidence" value="ECO:0007669"/>
    <property type="project" value="InterPro"/>
</dbReference>
<accession>A0A975R8T1</accession>
<organism evidence="3 4">
    <name type="scientific">Methylomonas paludis</name>
    <dbReference type="NCBI Taxonomy" id="1173101"/>
    <lineage>
        <taxon>Bacteria</taxon>
        <taxon>Pseudomonadati</taxon>
        <taxon>Pseudomonadota</taxon>
        <taxon>Gammaproteobacteria</taxon>
        <taxon>Methylococcales</taxon>
        <taxon>Methylococcaceae</taxon>
        <taxon>Methylomonas</taxon>
    </lineage>
</organism>
<dbReference type="Pfam" id="PF08534">
    <property type="entry name" value="Redoxin"/>
    <property type="match status" value="1"/>
</dbReference>
<evidence type="ECO:0000313" key="4">
    <source>
        <dbReference type="Proteomes" id="UP000676649"/>
    </source>
</evidence>
<gene>
    <name evidence="3" type="ORF">KEF85_09130</name>
</gene>
<dbReference type="PROSITE" id="PS51257">
    <property type="entry name" value="PROKAR_LIPOPROTEIN"/>
    <property type="match status" value="1"/>
</dbReference>
<feature type="domain" description="Thioredoxin" evidence="2">
    <location>
        <begin position="24"/>
        <end position="165"/>
    </location>
</feature>
<dbReference type="SUPFAM" id="SSF52833">
    <property type="entry name" value="Thioredoxin-like"/>
    <property type="match status" value="1"/>
</dbReference>
<dbReference type="AlphaFoldDB" id="A0A975R8T1"/>
<proteinExistence type="predicted"/>
<dbReference type="InterPro" id="IPR036249">
    <property type="entry name" value="Thioredoxin-like_sf"/>
</dbReference>
<dbReference type="InterPro" id="IPR050553">
    <property type="entry name" value="Thioredoxin_ResA/DsbE_sf"/>
</dbReference>
<dbReference type="KEGG" id="mpad:KEF85_09130"/>
<protein>
    <submittedName>
        <fullName evidence="3">TlpA family protein disulfide reductase</fullName>
    </submittedName>
</protein>
<keyword evidence="4" id="KW-1185">Reference proteome</keyword>